<comment type="subcellular location">
    <subcellularLocation>
        <location evidence="1">Membrane</location>
        <topology evidence="1">Multi-pass membrane protein</topology>
    </subcellularLocation>
</comment>
<feature type="transmembrane region" description="Helical" evidence="6">
    <location>
        <begin position="12"/>
        <end position="32"/>
    </location>
</feature>
<dbReference type="GO" id="GO:0016020">
    <property type="term" value="C:membrane"/>
    <property type="evidence" value="ECO:0007669"/>
    <property type="project" value="UniProtKB-SubCell"/>
</dbReference>
<dbReference type="AlphaFoldDB" id="A0A9P9I658"/>
<name>A0A9P9I658_9PLEO</name>
<dbReference type="PANTHER" id="PTHR33048">
    <property type="entry name" value="PTH11-LIKE INTEGRAL MEMBRANE PROTEIN (AFU_ORTHOLOGUE AFUA_5G11245)"/>
    <property type="match status" value="1"/>
</dbReference>
<feature type="domain" description="Rhodopsin" evidence="7">
    <location>
        <begin position="32"/>
        <end position="273"/>
    </location>
</feature>
<dbReference type="EMBL" id="JAGMWT010000033">
    <property type="protein sequence ID" value="KAH7109263.1"/>
    <property type="molecule type" value="Genomic_DNA"/>
</dbReference>
<feature type="transmembrane region" description="Helical" evidence="6">
    <location>
        <begin position="88"/>
        <end position="114"/>
    </location>
</feature>
<keyword evidence="4 6" id="KW-0472">Membrane</keyword>
<evidence type="ECO:0000313" key="9">
    <source>
        <dbReference type="Proteomes" id="UP000700596"/>
    </source>
</evidence>
<sequence length="340" mass="37801">MSDGRPADTSIAPLIIVTSTILQFITTSLVAARVGTRLQSKKPLYSYDWFLVVAQSLSFPAFFLVIAATNHGYGRFRRFVPFPSTVNAMRYIFFAQLIFYWSAALVKISVALLLISLKKFSRPWRIFLYITIGIVSGSLILVTLMQLTACSKISAYWDPRVMARSTCWPGEAIAGIIVAFSAVNIAADVVYTCMPLTFLVRLNQPLHQRIIIAILMSLGLFASLAAIFRTLGGVVRARDVFRNSSNITLLAMVELHMGVIAATLPTLKSFFERVLRGMRISMKQQPTEERAREVLYQAGLLDDMYRKGRGTVPGKVERVADLEMGPGTHVSPEKPVEGIR</sequence>
<keyword evidence="9" id="KW-1185">Reference proteome</keyword>
<evidence type="ECO:0000256" key="1">
    <source>
        <dbReference type="ARBA" id="ARBA00004141"/>
    </source>
</evidence>
<evidence type="ECO:0000256" key="2">
    <source>
        <dbReference type="ARBA" id="ARBA00022692"/>
    </source>
</evidence>
<protein>
    <recommendedName>
        <fullName evidence="7">Rhodopsin domain-containing protein</fullName>
    </recommendedName>
</protein>
<evidence type="ECO:0000256" key="3">
    <source>
        <dbReference type="ARBA" id="ARBA00022989"/>
    </source>
</evidence>
<dbReference type="Proteomes" id="UP000700596">
    <property type="component" value="Unassembled WGS sequence"/>
</dbReference>
<evidence type="ECO:0000256" key="5">
    <source>
        <dbReference type="ARBA" id="ARBA00038359"/>
    </source>
</evidence>
<evidence type="ECO:0000313" key="8">
    <source>
        <dbReference type="EMBL" id="KAH7109263.1"/>
    </source>
</evidence>
<organism evidence="8 9">
    <name type="scientific">Dendryphion nanum</name>
    <dbReference type="NCBI Taxonomy" id="256645"/>
    <lineage>
        <taxon>Eukaryota</taxon>
        <taxon>Fungi</taxon>
        <taxon>Dikarya</taxon>
        <taxon>Ascomycota</taxon>
        <taxon>Pezizomycotina</taxon>
        <taxon>Dothideomycetes</taxon>
        <taxon>Pleosporomycetidae</taxon>
        <taxon>Pleosporales</taxon>
        <taxon>Torulaceae</taxon>
        <taxon>Dendryphion</taxon>
    </lineage>
</organism>
<feature type="transmembrane region" description="Helical" evidence="6">
    <location>
        <begin position="172"/>
        <end position="198"/>
    </location>
</feature>
<feature type="transmembrane region" description="Helical" evidence="6">
    <location>
        <begin position="126"/>
        <end position="149"/>
    </location>
</feature>
<evidence type="ECO:0000259" key="7">
    <source>
        <dbReference type="Pfam" id="PF20684"/>
    </source>
</evidence>
<feature type="transmembrane region" description="Helical" evidence="6">
    <location>
        <begin position="248"/>
        <end position="271"/>
    </location>
</feature>
<keyword evidence="2 6" id="KW-0812">Transmembrane</keyword>
<dbReference type="OrthoDB" id="3897607at2759"/>
<comment type="caution">
    <text evidence="8">The sequence shown here is derived from an EMBL/GenBank/DDBJ whole genome shotgun (WGS) entry which is preliminary data.</text>
</comment>
<evidence type="ECO:0000256" key="6">
    <source>
        <dbReference type="SAM" id="Phobius"/>
    </source>
</evidence>
<dbReference type="PANTHER" id="PTHR33048:SF129">
    <property type="entry name" value="INTEGRAL MEMBRANE PROTEIN-RELATED"/>
    <property type="match status" value="1"/>
</dbReference>
<dbReference type="InterPro" id="IPR049326">
    <property type="entry name" value="Rhodopsin_dom_fungi"/>
</dbReference>
<comment type="similarity">
    <text evidence="5">Belongs to the SAT4 family.</text>
</comment>
<gene>
    <name evidence="8" type="ORF">B0J11DRAFT_474639</name>
</gene>
<feature type="transmembrane region" description="Helical" evidence="6">
    <location>
        <begin position="44"/>
        <end position="68"/>
    </location>
</feature>
<keyword evidence="3 6" id="KW-1133">Transmembrane helix</keyword>
<dbReference type="Pfam" id="PF20684">
    <property type="entry name" value="Fung_rhodopsin"/>
    <property type="match status" value="1"/>
</dbReference>
<dbReference type="InterPro" id="IPR052337">
    <property type="entry name" value="SAT4-like"/>
</dbReference>
<proteinExistence type="inferred from homology"/>
<reference evidence="8" key="1">
    <citation type="journal article" date="2021" name="Nat. Commun.">
        <title>Genetic determinants of endophytism in the Arabidopsis root mycobiome.</title>
        <authorList>
            <person name="Mesny F."/>
            <person name="Miyauchi S."/>
            <person name="Thiergart T."/>
            <person name="Pickel B."/>
            <person name="Atanasova L."/>
            <person name="Karlsson M."/>
            <person name="Huettel B."/>
            <person name="Barry K.W."/>
            <person name="Haridas S."/>
            <person name="Chen C."/>
            <person name="Bauer D."/>
            <person name="Andreopoulos W."/>
            <person name="Pangilinan J."/>
            <person name="LaButti K."/>
            <person name="Riley R."/>
            <person name="Lipzen A."/>
            <person name="Clum A."/>
            <person name="Drula E."/>
            <person name="Henrissat B."/>
            <person name="Kohler A."/>
            <person name="Grigoriev I.V."/>
            <person name="Martin F.M."/>
            <person name="Hacquard S."/>
        </authorList>
    </citation>
    <scope>NUCLEOTIDE SEQUENCE</scope>
    <source>
        <strain evidence="8">MPI-CAGE-CH-0243</strain>
    </source>
</reference>
<accession>A0A9P9I658</accession>
<feature type="transmembrane region" description="Helical" evidence="6">
    <location>
        <begin position="210"/>
        <end position="228"/>
    </location>
</feature>
<evidence type="ECO:0000256" key="4">
    <source>
        <dbReference type="ARBA" id="ARBA00023136"/>
    </source>
</evidence>